<protein>
    <submittedName>
        <fullName evidence="1">Uncharacterized protein</fullName>
    </submittedName>
</protein>
<dbReference type="EMBL" id="GGEC01084139">
    <property type="protein sequence ID" value="MBX64623.1"/>
    <property type="molecule type" value="Transcribed_RNA"/>
</dbReference>
<evidence type="ECO:0000313" key="1">
    <source>
        <dbReference type="EMBL" id="MBX64623.1"/>
    </source>
</evidence>
<dbReference type="AlphaFoldDB" id="A0A2P2QCE4"/>
<reference evidence="1" key="1">
    <citation type="submission" date="2018-02" db="EMBL/GenBank/DDBJ databases">
        <title>Rhizophora mucronata_Transcriptome.</title>
        <authorList>
            <person name="Meera S.P."/>
            <person name="Sreeshan A."/>
            <person name="Augustine A."/>
        </authorList>
    </citation>
    <scope>NUCLEOTIDE SEQUENCE</scope>
    <source>
        <tissue evidence="1">Leaf</tissue>
    </source>
</reference>
<proteinExistence type="predicted"/>
<accession>A0A2P2QCE4</accession>
<name>A0A2P2QCE4_RHIMU</name>
<organism evidence="1">
    <name type="scientific">Rhizophora mucronata</name>
    <name type="common">Asiatic mangrove</name>
    <dbReference type="NCBI Taxonomy" id="61149"/>
    <lineage>
        <taxon>Eukaryota</taxon>
        <taxon>Viridiplantae</taxon>
        <taxon>Streptophyta</taxon>
        <taxon>Embryophyta</taxon>
        <taxon>Tracheophyta</taxon>
        <taxon>Spermatophyta</taxon>
        <taxon>Magnoliopsida</taxon>
        <taxon>eudicotyledons</taxon>
        <taxon>Gunneridae</taxon>
        <taxon>Pentapetalae</taxon>
        <taxon>rosids</taxon>
        <taxon>fabids</taxon>
        <taxon>Malpighiales</taxon>
        <taxon>Rhizophoraceae</taxon>
        <taxon>Rhizophora</taxon>
    </lineage>
</organism>
<sequence length="22" mass="2634">MYRRNVNVGSNYVLQITEPPPW</sequence>